<feature type="domain" description="Symplekin C-terminal" evidence="3">
    <location>
        <begin position="1081"/>
        <end position="1259"/>
    </location>
</feature>
<dbReference type="GeneID" id="105045001"/>
<dbReference type="InterPro" id="IPR032460">
    <property type="entry name" value="Symplekin/Pta1_N"/>
</dbReference>
<feature type="compositionally biased region" description="Polar residues" evidence="1">
    <location>
        <begin position="539"/>
        <end position="548"/>
    </location>
</feature>
<feature type="domain" description="Symplekin/Pta1 N-terminal" evidence="2">
    <location>
        <begin position="73"/>
        <end position="281"/>
    </location>
</feature>
<feature type="compositionally biased region" description="Basic and acidic residues" evidence="1">
    <location>
        <begin position="302"/>
        <end position="321"/>
    </location>
</feature>
<feature type="region of interest" description="Disordered" evidence="1">
    <location>
        <begin position="302"/>
        <end position="327"/>
    </location>
</feature>
<protein>
    <submittedName>
        <fullName evidence="5">Uncharacterized protein LOC105045001 isoform X1</fullName>
    </submittedName>
</protein>
<keyword evidence="4" id="KW-1185">Reference proteome</keyword>
<dbReference type="OrthoDB" id="331600at2759"/>
<proteinExistence type="predicted"/>
<dbReference type="Pfam" id="PF11935">
    <property type="entry name" value="SYMPK_PTA1_N"/>
    <property type="match status" value="1"/>
</dbReference>
<feature type="region of interest" description="Disordered" evidence="1">
    <location>
        <begin position="446"/>
        <end position="472"/>
    </location>
</feature>
<dbReference type="InterPro" id="IPR011989">
    <property type="entry name" value="ARM-like"/>
</dbReference>
<dbReference type="Proteomes" id="UP000504607">
    <property type="component" value="Chromosome 1"/>
</dbReference>
<feature type="region of interest" description="Disordered" evidence="1">
    <location>
        <begin position="932"/>
        <end position="959"/>
    </location>
</feature>
<reference evidence="5" key="1">
    <citation type="submission" date="2025-08" db="UniProtKB">
        <authorList>
            <consortium name="RefSeq"/>
        </authorList>
    </citation>
    <scope>IDENTIFICATION</scope>
</reference>
<dbReference type="Gene3D" id="1.25.10.10">
    <property type="entry name" value="Leucine-rich Repeat Variant"/>
    <property type="match status" value="1"/>
</dbReference>
<dbReference type="KEGG" id="egu:105045001"/>
<feature type="region of interest" description="Disordered" evidence="1">
    <location>
        <begin position="510"/>
        <end position="548"/>
    </location>
</feature>
<feature type="compositionally biased region" description="Basic and acidic residues" evidence="1">
    <location>
        <begin position="30"/>
        <end position="39"/>
    </location>
</feature>
<dbReference type="PANTHER" id="PTHR47184:SF3">
    <property type="entry name" value="PHOSPHATIDYLINOSITOL 3-AND 4-KINASE FAMILY PROTEIN-RELATED"/>
    <property type="match status" value="1"/>
</dbReference>
<dbReference type="InParanoid" id="A0A6I9R6Q0"/>
<feature type="compositionally biased region" description="Polar residues" evidence="1">
    <location>
        <begin position="939"/>
        <end position="955"/>
    </location>
</feature>
<accession>A0A6I9R6Q0</accession>
<evidence type="ECO:0000256" key="1">
    <source>
        <dbReference type="SAM" id="MobiDB-lite"/>
    </source>
</evidence>
<evidence type="ECO:0000259" key="2">
    <source>
        <dbReference type="Pfam" id="PF11935"/>
    </source>
</evidence>
<feature type="region of interest" description="Disordered" evidence="1">
    <location>
        <begin position="1"/>
        <end position="39"/>
    </location>
</feature>
<name>A0A6I9R6Q0_ELAGV</name>
<feature type="compositionally biased region" description="Low complexity" evidence="1">
    <location>
        <begin position="11"/>
        <end position="25"/>
    </location>
</feature>
<evidence type="ECO:0000259" key="3">
    <source>
        <dbReference type="Pfam" id="PF12295"/>
    </source>
</evidence>
<feature type="compositionally biased region" description="Basic and acidic residues" evidence="1">
    <location>
        <begin position="517"/>
        <end position="535"/>
    </location>
</feature>
<organism evidence="4 5">
    <name type="scientific">Elaeis guineensis var. tenera</name>
    <name type="common">Oil palm</name>
    <dbReference type="NCBI Taxonomy" id="51953"/>
    <lineage>
        <taxon>Eukaryota</taxon>
        <taxon>Viridiplantae</taxon>
        <taxon>Streptophyta</taxon>
        <taxon>Embryophyta</taxon>
        <taxon>Tracheophyta</taxon>
        <taxon>Spermatophyta</taxon>
        <taxon>Magnoliopsida</taxon>
        <taxon>Liliopsida</taxon>
        <taxon>Arecaceae</taxon>
        <taxon>Arecoideae</taxon>
        <taxon>Cocoseae</taxon>
        <taxon>Elaeidinae</taxon>
        <taxon>Elaeis</taxon>
    </lineage>
</organism>
<dbReference type="PANTHER" id="PTHR47184">
    <property type="entry name" value="PHOSPHATIDYLINOSITOL 3-AND 4-KINASE FAMILY PROTEIN-RELATED"/>
    <property type="match status" value="1"/>
</dbReference>
<dbReference type="Pfam" id="PF12295">
    <property type="entry name" value="Symplekin_C"/>
    <property type="match status" value="1"/>
</dbReference>
<dbReference type="RefSeq" id="XP_010921448.1">
    <property type="nucleotide sequence ID" value="XM_010923146.3"/>
</dbReference>
<gene>
    <name evidence="5" type="primary">LOC105045001</name>
</gene>
<feature type="region of interest" description="Disordered" evidence="1">
    <location>
        <begin position="1296"/>
        <end position="1321"/>
    </location>
</feature>
<feature type="compositionally biased region" description="Polar residues" evidence="1">
    <location>
        <begin position="446"/>
        <end position="464"/>
    </location>
</feature>
<sequence length="1321" mass="144162">MELEEGSNKPAAGDGFAASAEAAQAVSPPERPDGVSRDPSRALDLLKELGPQLTEESVLLMPNLLSCLKHDNPIVVRQSIASGTSLFGAVLEEMALQLHDFGKVEAWLEEIWSWMVQFKDAVHGIILGPGSIAKKVLAVKFLEICVLYFTPDANDNGEHYAEGKEWSFNVSQLAQGHSTVNPASLESEANRIVSLLLDILQSTNALRGSFVIVVINCLAAIAKSRPVHYNFILSALLGFDPNFETLKEGHAASIRYSLRTAFLGFLRSNHPFIIESRDKLVRALRAISPGEATDQIIRQVEKMSRSTERISRDSRVSKDDPPSSQISVCDDVMRKRSGSQPSANPAISDEISAKRTRLNTATIPTQPAQTACDLHIDDDGAMNDLSSNASLMDNDLTPVEKMIAMIGALLAEGERGVESLELLISTMQADLLADIVIETMKHLPKNPSTLSDRHSNLQTNPQRPSSSVSSQIVSTTSAPTFVPSSTASSQLASSTVAAGGISMLTSDASSLPNLLPDLKRDPRRLQDPRRLDPRRAVASVNSHSEPLSLDNVSDMQTALHHSLNKPLHALDVIKGETPPVSLISKSETEVHESLTEPVIDHLASKENLDVLDDPMEPEPSLNVSAQSNMELSPVRAVDPELAASTSSDITANEDVDGNMPECDQCSSPLLTMLVAEDNSHDLPPLPLHIELTDEQKRTLQKLAVTRIIEDYKQIRATDSGQACLPLLARLVLQANADDDIIKLLQKHIISDYHHQKGHELAMHVLYHLHTVIISDLDESSSSATSSYERFLLAVAKALLDSLPASDKSFSKLLAEAPFLPDSTLKLLEDLCHSHGYSHLAKDTRDADRVTQGLGAVWSLILGRPPSRQACLDIALKCAVHSQDEVRAKAIRLVSNKLYPLSYASDVIEQFATRMLLSVVNQRVSEGELKPACFSEQRSETGSQETSISGSQNSEVGASESENIKGIQTYLPREPAMSFSQAQRQTSLFFALCTKKPSLLKLVFDIYGVAPKAVKQSIHRHVTVLVRTLGSSYPELLHMISDPPEGSENLIMLVLQTMTEEATPSAELIAAVKHLYETKLKDVAILIPMLSSLSKDEVLPIFPRLVDLPLEKFQTALARILQGSAHTGPALTPAEVLIAIHDIDPEKDGVALKKITDACTACFEQRTVFTQHVLAKSLSHLVEQVPLPLLFMRTVIQAIDAFPTLVDFVMGVLSKLVSKQIWKMPKLWVGFLKCASQTQPHSFHVLLQLPPPQLESALNKYPNLRGPLAAYANQPNIRNSLSRQTLKVVGLVNEPQQAPRSYTPTALHTSDTSSSVHGATLT</sequence>
<dbReference type="InterPro" id="IPR022075">
    <property type="entry name" value="Symplekin_C"/>
</dbReference>
<evidence type="ECO:0000313" key="4">
    <source>
        <dbReference type="Proteomes" id="UP000504607"/>
    </source>
</evidence>
<evidence type="ECO:0000313" key="5">
    <source>
        <dbReference type="RefSeq" id="XP_010921448.1"/>
    </source>
</evidence>